<comment type="caution">
    <text evidence="1">The sequence shown here is derived from an EMBL/GenBank/DDBJ whole genome shotgun (WGS) entry which is preliminary data.</text>
</comment>
<protein>
    <submittedName>
        <fullName evidence="1">Uncharacterized protein</fullName>
    </submittedName>
</protein>
<organism evidence="1 2">
    <name type="scientific">Catharanthus roseus</name>
    <name type="common">Madagascar periwinkle</name>
    <name type="synonym">Vinca rosea</name>
    <dbReference type="NCBI Taxonomy" id="4058"/>
    <lineage>
        <taxon>Eukaryota</taxon>
        <taxon>Viridiplantae</taxon>
        <taxon>Streptophyta</taxon>
        <taxon>Embryophyta</taxon>
        <taxon>Tracheophyta</taxon>
        <taxon>Spermatophyta</taxon>
        <taxon>Magnoliopsida</taxon>
        <taxon>eudicotyledons</taxon>
        <taxon>Gunneridae</taxon>
        <taxon>Pentapetalae</taxon>
        <taxon>asterids</taxon>
        <taxon>lamiids</taxon>
        <taxon>Gentianales</taxon>
        <taxon>Apocynaceae</taxon>
        <taxon>Rauvolfioideae</taxon>
        <taxon>Vinceae</taxon>
        <taxon>Catharanthinae</taxon>
        <taxon>Catharanthus</taxon>
    </lineage>
</organism>
<dbReference type="Proteomes" id="UP001060085">
    <property type="component" value="Linkage Group LG03"/>
</dbReference>
<dbReference type="EMBL" id="CM044703">
    <property type="protein sequence ID" value="KAI5674487.1"/>
    <property type="molecule type" value="Genomic_DNA"/>
</dbReference>
<evidence type="ECO:0000313" key="1">
    <source>
        <dbReference type="EMBL" id="KAI5674487.1"/>
    </source>
</evidence>
<evidence type="ECO:0000313" key="2">
    <source>
        <dbReference type="Proteomes" id="UP001060085"/>
    </source>
</evidence>
<sequence>MEAFGLLLNSPQSMHNLLILSAASIKRNGPQGAQPRRTPKKRLKNQIFSSSLAAGLPPSFSSSSIRRRDRFRVTSFLCDPNREPILKEALKEPVAFMGGMFAGLLRLDLNEDPLKEWISRTVEASGITEEEIGTDYTQPEDERSILLAGAVRVLVVTRQQVDGGRKEEAHACEGWNTKQQGSVHGYGTHYGWWAPIESLKSMVHCPEF</sequence>
<reference evidence="2" key="1">
    <citation type="journal article" date="2023" name="Nat. Plants">
        <title>Single-cell RNA sequencing provides a high-resolution roadmap for understanding the multicellular compartmentation of specialized metabolism.</title>
        <authorList>
            <person name="Sun S."/>
            <person name="Shen X."/>
            <person name="Li Y."/>
            <person name="Li Y."/>
            <person name="Wang S."/>
            <person name="Li R."/>
            <person name="Zhang H."/>
            <person name="Shen G."/>
            <person name="Guo B."/>
            <person name="Wei J."/>
            <person name="Xu J."/>
            <person name="St-Pierre B."/>
            <person name="Chen S."/>
            <person name="Sun C."/>
        </authorList>
    </citation>
    <scope>NUCLEOTIDE SEQUENCE [LARGE SCALE GENOMIC DNA]</scope>
</reference>
<accession>A0ACC0BPH6</accession>
<keyword evidence="2" id="KW-1185">Reference proteome</keyword>
<gene>
    <name evidence="1" type="ORF">M9H77_14851</name>
</gene>
<proteinExistence type="predicted"/>
<name>A0ACC0BPH6_CATRO</name>